<evidence type="ECO:0000313" key="3">
    <source>
        <dbReference type="EMBL" id="GAE36827.1"/>
    </source>
</evidence>
<evidence type="ECO:0000259" key="2">
    <source>
        <dbReference type="Pfam" id="PF14461"/>
    </source>
</evidence>
<keyword evidence="4" id="KW-1185">Reference proteome</keyword>
<sequence length="604" mass="69550">MSHIQEYEVYDLDYLIPDIKKVPVEEVKIRRGSLKEAFEGTLTIENYVVTVQVVLPKHFPLYKPMFILKDPQALGFIPHVEPDGFICYSHDEGLLLDQSNPPGILSETYQRAVNTLREGITQKNHADFQKEFEAFWSRQPKKVKVDSIFSPGETFKVFSAYVDEKTRKTILLDRLDAETNQYIKTLYKCDVTKEFQHYQGAYIPLRQGSAIVPPSYTESWDMKQIRKLIFENISSSNKKRINTYLKSRSFKRNEKEFLLFSFPVREGQRILFGILLSNFSRVPKLKARYPFIHPLKKNEAAYDITPMSVKRHDRTYLLNRTLGNNKVSEKKVTIIGLGSLGSRVAFELARAGVKKFTLIDEDILDVDNVFRHELGIKDLYWLDNNRYVNISKAMALTLEMHSRFPELNITYEQANVLDLIEGKLDRIINSDLILVALGSPTVELHLNRLFQHKEGVPPVIYTWLEPLGVGGHALLTNNNEEKFGCLQCLFTHPEDNHHMISNKASFVAPGQFLGTTLAGCDSVFTPYGSIDALQTTIIATRLAVKTLNHEEIDNPLISWKGDDTEMINQGYLTSKRYELTDEQLYKYRYLYKSENCSICEKDNE</sequence>
<dbReference type="Proteomes" id="UP000018896">
    <property type="component" value="Unassembled WGS sequence"/>
</dbReference>
<dbReference type="Gene3D" id="3.40.50.720">
    <property type="entry name" value="NAD(P)-binding Rossmann-like Domain"/>
    <property type="match status" value="1"/>
</dbReference>
<dbReference type="InterPro" id="IPR035985">
    <property type="entry name" value="Ubiquitin-activating_enz"/>
</dbReference>
<protein>
    <submittedName>
        <fullName evidence="3">Uncharacterized protein</fullName>
    </submittedName>
</protein>
<dbReference type="OrthoDB" id="4088010at2"/>
<dbReference type="PANTHER" id="PTHR43267">
    <property type="entry name" value="TRNA THREONYLCARBAMOYLADENOSINE DEHYDRATASE"/>
    <property type="match status" value="1"/>
</dbReference>
<dbReference type="InterPro" id="IPR000594">
    <property type="entry name" value="ThiF_NAD_FAD-bd"/>
</dbReference>
<dbReference type="EMBL" id="BAUV01000044">
    <property type="protein sequence ID" value="GAE36827.1"/>
    <property type="molecule type" value="Genomic_DNA"/>
</dbReference>
<dbReference type="GO" id="GO:0061504">
    <property type="term" value="P:cyclic threonylcarbamoyladenosine biosynthetic process"/>
    <property type="evidence" value="ECO:0007669"/>
    <property type="project" value="TreeGrafter"/>
</dbReference>
<reference evidence="3 4" key="1">
    <citation type="journal article" date="2014" name="Genome Announc.">
        <title>Draft Genome Sequences of Three Alkaliphilic Bacillus Strains, Bacillus wakoensis JCM 9140T, Bacillus akibai JCM 9157T, and Bacillus hemicellulosilyticus JCM 9152T.</title>
        <authorList>
            <person name="Yuki M."/>
            <person name="Oshima K."/>
            <person name="Suda W."/>
            <person name="Oshida Y."/>
            <person name="Kitamura K."/>
            <person name="Iida T."/>
            <person name="Hattori M."/>
            <person name="Ohkuma M."/>
        </authorList>
    </citation>
    <scope>NUCLEOTIDE SEQUENCE [LARGE SCALE GENOMIC DNA]</scope>
    <source>
        <strain evidence="3 4">JCM 9157</strain>
    </source>
</reference>
<dbReference type="GO" id="GO:0061503">
    <property type="term" value="F:tRNA threonylcarbamoyladenosine dehydratase"/>
    <property type="evidence" value="ECO:0007669"/>
    <property type="project" value="TreeGrafter"/>
</dbReference>
<evidence type="ECO:0000259" key="1">
    <source>
        <dbReference type="Pfam" id="PF00899"/>
    </source>
</evidence>
<dbReference type="InterPro" id="IPR045886">
    <property type="entry name" value="ThiF/MoeB/HesA"/>
</dbReference>
<proteinExistence type="predicted"/>
<dbReference type="STRING" id="1236973.JCM9157_4048"/>
<gene>
    <name evidence="3" type="ORF">JCM9157_4048</name>
</gene>
<name>W4QY36_HALA3</name>
<feature type="domain" description="THIF-type NAD/FAD binding fold" evidence="1">
    <location>
        <begin position="321"/>
        <end position="497"/>
    </location>
</feature>
<dbReference type="CDD" id="cd01483">
    <property type="entry name" value="E1_enzyme_family"/>
    <property type="match status" value="1"/>
</dbReference>
<dbReference type="eggNOG" id="COG0476">
    <property type="taxonomic scope" value="Bacteria"/>
</dbReference>
<accession>W4QY36</accession>
<feature type="domain" description="Prokaryotic E2 family B" evidence="2">
    <location>
        <begin position="40"/>
        <end position="141"/>
    </location>
</feature>
<dbReference type="Pfam" id="PF00899">
    <property type="entry name" value="ThiF"/>
    <property type="match status" value="1"/>
</dbReference>
<evidence type="ECO:0000313" key="4">
    <source>
        <dbReference type="Proteomes" id="UP000018896"/>
    </source>
</evidence>
<organism evidence="3 4">
    <name type="scientific">Halalkalibacter akibai (strain ATCC 43226 / DSM 21942 / CIP 109018 / JCM 9157 / 1139)</name>
    <name type="common">Bacillus akibai</name>
    <dbReference type="NCBI Taxonomy" id="1236973"/>
    <lineage>
        <taxon>Bacteria</taxon>
        <taxon>Bacillati</taxon>
        <taxon>Bacillota</taxon>
        <taxon>Bacilli</taxon>
        <taxon>Bacillales</taxon>
        <taxon>Bacillaceae</taxon>
        <taxon>Halalkalibacter</taxon>
    </lineage>
</organism>
<dbReference type="InterPro" id="IPR032701">
    <property type="entry name" value="Prok-E2_B_dom"/>
</dbReference>
<dbReference type="AlphaFoldDB" id="W4QY36"/>
<dbReference type="Pfam" id="PF14461">
    <property type="entry name" value="Prok-E2_B"/>
    <property type="match status" value="1"/>
</dbReference>
<dbReference type="PANTHER" id="PTHR43267:SF1">
    <property type="entry name" value="TRNA THREONYLCARBAMOYLADENOSINE DEHYDRATASE"/>
    <property type="match status" value="1"/>
</dbReference>
<comment type="caution">
    <text evidence="3">The sequence shown here is derived from an EMBL/GenBank/DDBJ whole genome shotgun (WGS) entry which is preliminary data.</text>
</comment>
<dbReference type="GO" id="GO:0008641">
    <property type="term" value="F:ubiquitin-like modifier activating enzyme activity"/>
    <property type="evidence" value="ECO:0007669"/>
    <property type="project" value="InterPro"/>
</dbReference>
<dbReference type="RefSeq" id="WP_035667031.1">
    <property type="nucleotide sequence ID" value="NZ_BAUV01000044.1"/>
</dbReference>
<dbReference type="SUPFAM" id="SSF69572">
    <property type="entry name" value="Activating enzymes of the ubiquitin-like proteins"/>
    <property type="match status" value="1"/>
</dbReference>